<dbReference type="EMBL" id="JAVFJF020000003">
    <property type="protein sequence ID" value="MEJ8673679.1"/>
    <property type="molecule type" value="Genomic_DNA"/>
</dbReference>
<proteinExistence type="predicted"/>
<comment type="caution">
    <text evidence="1">The sequence shown here is derived from an EMBL/GenBank/DDBJ whole genome shotgun (WGS) entry which is preliminary data.</text>
</comment>
<dbReference type="PANTHER" id="PTHR39166">
    <property type="entry name" value="BLL1166 PROTEIN"/>
    <property type="match status" value="1"/>
</dbReference>
<sequence>MRPPLDAAARPDEQALRDIVCQTPWLMHALRIARSLGLASWCIGAGALRNAVWDHLHGYSAPSRLADIDLAYFAPENLTQQHDDALLAALQSMAPDLPWEVTNQAAVHLWFGSHFGHDVAPLRSLAEAIATWPEYATAVGIYLDDADRLRIIAPHGLQDLLQMRIRHNPARASAETYRQRTLQKRYQERWPDVVVDPAPSTPPTP</sequence>
<dbReference type="RefSeq" id="WP_307912514.1">
    <property type="nucleotide sequence ID" value="NZ_JAVFJF020000003.1"/>
</dbReference>
<reference evidence="1 2" key="1">
    <citation type="submission" date="2023-12" db="EMBL/GenBank/DDBJ databases">
        <title>Evaluation and characterization of a potential secondary metabolite violacein from indigenous Chromobacterium amazonense SAM215.</title>
        <authorList>
            <person name="Tarafdar M.R."/>
            <person name="Abedin S.M."/>
            <person name="Atiqua A."/>
            <person name="Saha A."/>
            <person name="Khan S.N."/>
        </authorList>
    </citation>
    <scope>NUCLEOTIDE SEQUENCE [LARGE SCALE GENOMIC DNA]</scope>
    <source>
        <strain evidence="1 2">SAM215</strain>
    </source>
</reference>
<dbReference type="Proteomes" id="UP001224516">
    <property type="component" value="Unassembled WGS sequence"/>
</dbReference>
<name>A0ABU8UXQ5_9NEIS</name>
<keyword evidence="2" id="KW-1185">Reference proteome</keyword>
<accession>A0ABU8UXQ5</accession>
<gene>
    <name evidence="1" type="ORF">QCL97_002990</name>
</gene>
<dbReference type="PANTHER" id="PTHR39166:SF1">
    <property type="entry name" value="BLL1166 PROTEIN"/>
    <property type="match status" value="1"/>
</dbReference>
<organism evidence="1 2">
    <name type="scientific">Chromobacterium amazonense</name>
    <dbReference type="NCBI Taxonomy" id="1382803"/>
    <lineage>
        <taxon>Bacteria</taxon>
        <taxon>Pseudomonadati</taxon>
        <taxon>Pseudomonadota</taxon>
        <taxon>Betaproteobacteria</taxon>
        <taxon>Neisseriales</taxon>
        <taxon>Chromobacteriaceae</taxon>
        <taxon>Chromobacterium</taxon>
    </lineage>
</organism>
<dbReference type="Pfam" id="PF06042">
    <property type="entry name" value="NTP_transf_6"/>
    <property type="match status" value="1"/>
</dbReference>
<evidence type="ECO:0000313" key="1">
    <source>
        <dbReference type="EMBL" id="MEJ8673679.1"/>
    </source>
</evidence>
<evidence type="ECO:0000313" key="2">
    <source>
        <dbReference type="Proteomes" id="UP001224516"/>
    </source>
</evidence>
<dbReference type="InterPro" id="IPR009267">
    <property type="entry name" value="NTP_transf_6"/>
</dbReference>
<protein>
    <submittedName>
        <fullName evidence="1">Nucleotidyltransferase family protein</fullName>
    </submittedName>
</protein>